<reference evidence="15 16" key="1">
    <citation type="journal article" date="2019" name="Sci. Rep.">
        <title>Comparative genomics of chytrid fungi reveal insights into the obligate biotrophic and pathogenic lifestyle of Synchytrium endobioticum.</title>
        <authorList>
            <person name="van de Vossenberg B.T.L.H."/>
            <person name="Warris S."/>
            <person name="Nguyen H.D.T."/>
            <person name="van Gent-Pelzer M.P.E."/>
            <person name="Joly D.L."/>
            <person name="van de Geest H.C."/>
            <person name="Bonants P.J.M."/>
            <person name="Smith D.S."/>
            <person name="Levesque C.A."/>
            <person name="van der Lee T.A.J."/>
        </authorList>
    </citation>
    <scope>NUCLEOTIDE SEQUENCE [LARGE SCALE GENOMIC DNA]</scope>
    <source>
        <strain evidence="15 16">CBS 675.73</strain>
    </source>
</reference>
<dbReference type="PROSITE" id="PS51479">
    <property type="entry name" value="ZF_RTR1"/>
    <property type="match status" value="1"/>
</dbReference>
<evidence type="ECO:0000256" key="2">
    <source>
        <dbReference type="ARBA" id="ARBA00005676"/>
    </source>
</evidence>
<evidence type="ECO:0000256" key="5">
    <source>
        <dbReference type="ARBA" id="ARBA00022801"/>
    </source>
</evidence>
<keyword evidence="7 12" id="KW-0904">Protein phosphatase</keyword>
<comment type="function">
    <text evidence="12">Putative RNA polymerase II subunit B1 C-terminal domain (CTD) phosphatase involved in RNA polymerase II transcription regulation.</text>
</comment>
<evidence type="ECO:0000259" key="14">
    <source>
        <dbReference type="PROSITE" id="PS51479"/>
    </source>
</evidence>
<keyword evidence="16" id="KW-1185">Reference proteome</keyword>
<evidence type="ECO:0000256" key="4">
    <source>
        <dbReference type="ARBA" id="ARBA00022771"/>
    </source>
</evidence>
<evidence type="ECO:0000256" key="11">
    <source>
        <dbReference type="PROSITE-ProRule" id="PRU00812"/>
    </source>
</evidence>
<comment type="subcellular location">
    <subcellularLocation>
        <location evidence="1 12">Nucleus</location>
    </subcellularLocation>
</comment>
<name>A0A507CGA7_9FUNG</name>
<evidence type="ECO:0000256" key="7">
    <source>
        <dbReference type="ARBA" id="ARBA00022912"/>
    </source>
</evidence>
<dbReference type="InterPro" id="IPR039693">
    <property type="entry name" value="Rtr1/RPAP2"/>
</dbReference>
<dbReference type="EMBL" id="QEAP01001851">
    <property type="protein sequence ID" value="TPX40147.1"/>
    <property type="molecule type" value="Genomic_DNA"/>
</dbReference>
<dbReference type="GO" id="GO:0005634">
    <property type="term" value="C:nucleus"/>
    <property type="evidence" value="ECO:0007669"/>
    <property type="project" value="UniProtKB-SubCell"/>
</dbReference>
<evidence type="ECO:0000256" key="1">
    <source>
        <dbReference type="ARBA" id="ARBA00004123"/>
    </source>
</evidence>
<dbReference type="STRING" id="246404.A0A507CGA7"/>
<evidence type="ECO:0000256" key="3">
    <source>
        <dbReference type="ARBA" id="ARBA00022723"/>
    </source>
</evidence>
<dbReference type="Gene3D" id="1.25.40.820">
    <property type="match status" value="1"/>
</dbReference>
<keyword evidence="4 12" id="KW-0863">Zinc-finger</keyword>
<dbReference type="Proteomes" id="UP000320333">
    <property type="component" value="Unassembled WGS sequence"/>
</dbReference>
<dbReference type="InterPro" id="IPR038534">
    <property type="entry name" value="Rtr1/RPAP2_sf"/>
</dbReference>
<dbReference type="GO" id="GO:0005737">
    <property type="term" value="C:cytoplasm"/>
    <property type="evidence" value="ECO:0007669"/>
    <property type="project" value="TreeGrafter"/>
</dbReference>
<keyword evidence="3 12" id="KW-0479">Metal-binding</keyword>
<proteinExistence type="inferred from homology"/>
<dbReference type="InterPro" id="IPR007308">
    <property type="entry name" value="Rtr1/RPAP2_dom"/>
</dbReference>
<accession>A0A507CGA7</accession>
<evidence type="ECO:0000256" key="10">
    <source>
        <dbReference type="ARBA" id="ARBA00048336"/>
    </source>
</evidence>
<comment type="similarity">
    <text evidence="2 11 12">Belongs to the RPAP2 family.</text>
</comment>
<dbReference type="OrthoDB" id="2590500at2759"/>
<evidence type="ECO:0000256" key="12">
    <source>
        <dbReference type="RuleBase" id="RU367080"/>
    </source>
</evidence>
<feature type="non-terminal residue" evidence="15">
    <location>
        <position position="102"/>
    </location>
</feature>
<feature type="domain" description="RTR1-type" evidence="14">
    <location>
        <begin position="69"/>
        <end position="102"/>
    </location>
</feature>
<evidence type="ECO:0000256" key="13">
    <source>
        <dbReference type="SAM" id="MobiDB-lite"/>
    </source>
</evidence>
<evidence type="ECO:0000313" key="16">
    <source>
        <dbReference type="Proteomes" id="UP000320333"/>
    </source>
</evidence>
<keyword evidence="5 12" id="KW-0378">Hydrolase</keyword>
<dbReference type="AlphaFoldDB" id="A0A507CGA7"/>
<dbReference type="PANTHER" id="PTHR14732">
    <property type="entry name" value="RNA POLYMERASE II SUBUNIT B1 CTD PHOSPHATASE RPAP2-RELATED"/>
    <property type="match status" value="1"/>
</dbReference>
<dbReference type="Pfam" id="PF04181">
    <property type="entry name" value="RPAP2_Rtr1"/>
    <property type="match status" value="1"/>
</dbReference>
<comment type="catalytic activity">
    <reaction evidence="10 12">
        <text>O-phospho-L-threonyl-[protein] + H2O = L-threonyl-[protein] + phosphate</text>
        <dbReference type="Rhea" id="RHEA:47004"/>
        <dbReference type="Rhea" id="RHEA-COMP:11060"/>
        <dbReference type="Rhea" id="RHEA-COMP:11605"/>
        <dbReference type="ChEBI" id="CHEBI:15377"/>
        <dbReference type="ChEBI" id="CHEBI:30013"/>
        <dbReference type="ChEBI" id="CHEBI:43474"/>
        <dbReference type="ChEBI" id="CHEBI:61977"/>
        <dbReference type="EC" id="3.1.3.16"/>
    </reaction>
</comment>
<gene>
    <name evidence="15" type="ORF">CcCBS67573_g10638</name>
</gene>
<feature type="region of interest" description="Disordered" evidence="13">
    <location>
        <begin position="1"/>
        <end position="41"/>
    </location>
</feature>
<organism evidence="15 16">
    <name type="scientific">Chytriomyces confervae</name>
    <dbReference type="NCBI Taxonomy" id="246404"/>
    <lineage>
        <taxon>Eukaryota</taxon>
        <taxon>Fungi</taxon>
        <taxon>Fungi incertae sedis</taxon>
        <taxon>Chytridiomycota</taxon>
        <taxon>Chytridiomycota incertae sedis</taxon>
        <taxon>Chytridiomycetes</taxon>
        <taxon>Chytridiales</taxon>
        <taxon>Chytriomycetaceae</taxon>
        <taxon>Chytriomyces</taxon>
    </lineage>
</organism>
<dbReference type="GO" id="GO:0008270">
    <property type="term" value="F:zinc ion binding"/>
    <property type="evidence" value="ECO:0007669"/>
    <property type="project" value="UniProtKB-KW"/>
</dbReference>
<feature type="compositionally biased region" description="Pro residues" evidence="13">
    <location>
        <begin position="1"/>
        <end position="11"/>
    </location>
</feature>
<comment type="catalytic activity">
    <reaction evidence="9 12">
        <text>O-phospho-L-seryl-[protein] + H2O = L-seryl-[protein] + phosphate</text>
        <dbReference type="Rhea" id="RHEA:20629"/>
        <dbReference type="Rhea" id="RHEA-COMP:9863"/>
        <dbReference type="Rhea" id="RHEA-COMP:11604"/>
        <dbReference type="ChEBI" id="CHEBI:15377"/>
        <dbReference type="ChEBI" id="CHEBI:29999"/>
        <dbReference type="ChEBI" id="CHEBI:43474"/>
        <dbReference type="ChEBI" id="CHEBI:83421"/>
        <dbReference type="EC" id="3.1.3.16"/>
    </reaction>
</comment>
<evidence type="ECO:0000256" key="6">
    <source>
        <dbReference type="ARBA" id="ARBA00022833"/>
    </source>
</evidence>
<keyword evidence="8 12" id="KW-0539">Nucleus</keyword>
<keyword evidence="6 12" id="KW-0862">Zinc</keyword>
<evidence type="ECO:0000256" key="8">
    <source>
        <dbReference type="ARBA" id="ARBA00023242"/>
    </source>
</evidence>
<sequence length="102" mass="11516">MSTSAAPPPPSKAKRDKRAAKPKPKPKPTARQEAVRTSMHRKKDWDDRVFEAMETAFDGCLTSKEMREMAARFLEPRHYSDIVDERVAAKLCGYPVCANPVQ</sequence>
<evidence type="ECO:0000313" key="15">
    <source>
        <dbReference type="EMBL" id="TPX40147.1"/>
    </source>
</evidence>
<dbReference type="GO" id="GO:0008420">
    <property type="term" value="F:RNA polymerase II CTD heptapeptide repeat phosphatase activity"/>
    <property type="evidence" value="ECO:0007669"/>
    <property type="project" value="UniProtKB-UniRule"/>
</dbReference>
<dbReference type="EC" id="3.1.3.16" evidence="12"/>
<feature type="compositionally biased region" description="Basic residues" evidence="13">
    <location>
        <begin position="12"/>
        <end position="28"/>
    </location>
</feature>
<evidence type="ECO:0000256" key="9">
    <source>
        <dbReference type="ARBA" id="ARBA00047761"/>
    </source>
</evidence>
<dbReference type="PANTHER" id="PTHR14732:SF0">
    <property type="entry name" value="RNA POLYMERASE II SUBUNIT B1 CTD PHOSPHATASE RPAP2-RELATED"/>
    <property type="match status" value="1"/>
</dbReference>
<comment type="caution">
    <text evidence="15">The sequence shown here is derived from an EMBL/GenBank/DDBJ whole genome shotgun (WGS) entry which is preliminary data.</text>
</comment>
<dbReference type="GO" id="GO:0043175">
    <property type="term" value="F:RNA polymerase core enzyme binding"/>
    <property type="evidence" value="ECO:0007669"/>
    <property type="project" value="UniProtKB-UniRule"/>
</dbReference>
<protein>
    <recommendedName>
        <fullName evidence="12">RNA polymerase II subunit B1 CTD phosphatase RPAP2 homolog</fullName>
        <ecNumber evidence="12">3.1.3.16</ecNumber>
    </recommendedName>
</protein>